<feature type="transmembrane region" description="Helical" evidence="7">
    <location>
        <begin position="133"/>
        <end position="150"/>
    </location>
</feature>
<comment type="subcellular location">
    <subcellularLocation>
        <location evidence="1">Cell membrane</location>
        <topology evidence="1">Multi-pass membrane protein</topology>
    </subcellularLocation>
</comment>
<evidence type="ECO:0000256" key="3">
    <source>
        <dbReference type="ARBA" id="ARBA00022692"/>
    </source>
</evidence>
<feature type="transmembrane region" description="Helical" evidence="7">
    <location>
        <begin position="289"/>
        <end position="307"/>
    </location>
</feature>
<feature type="transmembrane region" description="Helical" evidence="7">
    <location>
        <begin position="386"/>
        <end position="406"/>
    </location>
</feature>
<feature type="compositionally biased region" description="Basic and acidic residues" evidence="6">
    <location>
        <begin position="1"/>
        <end position="15"/>
    </location>
</feature>
<dbReference type="Proteomes" id="UP000288351">
    <property type="component" value="Unassembled WGS sequence"/>
</dbReference>
<dbReference type="InterPro" id="IPR011701">
    <property type="entry name" value="MFS"/>
</dbReference>
<name>A0A401QV73_STRNR</name>
<sequence>MPVRERDDPQGEVAHRTRKDARRRITNRPATGGLLRRNRDFKRLWYGESAGKFGAAVTSVVLPLVAVSVLHATTFEVSLLNAATWVPWLLIGLPAGVWVDRWPRRTVMLVSDAVSCVLFVSVPLVYWSGALDVTRLLLVALLAGTAAVFFQTAYTAYLPSIVGPADQAEGNAKLHGSASAAQIAGTGSGGLIAQVVGSVNGMLTNALTFLVSFACVARIRHREPPPPRVARSRGALFREVGEGVRLVAQDPYLRSLTLFGAVSNLFLAGYQSLLVVFLVRDVGLTDSGVGVLVAIGGAGGVVGALVVRRGVTRFGTARALLLFELAVPALAPLMALTSRGAGLALFVIGYAAVSVGVVAGNVIKAGFQQGYCRADVLGRVAACSSFLNFGTLPLGALLAGALGTWFGVRPTLWVMIAGIPLSALILLCSPVRTCRDLPTRADAGQ</sequence>
<proteinExistence type="predicted"/>
<evidence type="ECO:0000256" key="2">
    <source>
        <dbReference type="ARBA" id="ARBA00022475"/>
    </source>
</evidence>
<dbReference type="EMBL" id="BHXC01000006">
    <property type="protein sequence ID" value="GCB89311.1"/>
    <property type="molecule type" value="Genomic_DNA"/>
</dbReference>
<dbReference type="AlphaFoldDB" id="A0A401QV73"/>
<dbReference type="PANTHER" id="PTHR23513">
    <property type="entry name" value="INTEGRAL MEMBRANE EFFLUX PROTEIN-RELATED"/>
    <property type="match status" value="1"/>
</dbReference>
<evidence type="ECO:0000256" key="6">
    <source>
        <dbReference type="SAM" id="MobiDB-lite"/>
    </source>
</evidence>
<feature type="transmembrane region" description="Helical" evidence="7">
    <location>
        <begin position="343"/>
        <end position="365"/>
    </location>
</feature>
<evidence type="ECO:0000313" key="8">
    <source>
        <dbReference type="EMBL" id="GCB89311.1"/>
    </source>
</evidence>
<dbReference type="PANTHER" id="PTHR23513:SF6">
    <property type="entry name" value="MAJOR FACILITATOR SUPERFAMILY ASSOCIATED DOMAIN-CONTAINING PROTEIN"/>
    <property type="match status" value="1"/>
</dbReference>
<protein>
    <submittedName>
        <fullName evidence="8">MFS transporter</fullName>
    </submittedName>
</protein>
<keyword evidence="3 7" id="KW-0812">Transmembrane</keyword>
<organism evidence="8 9">
    <name type="scientific">Streptomyces noursei</name>
    <name type="common">Streptomyces albulus</name>
    <dbReference type="NCBI Taxonomy" id="1971"/>
    <lineage>
        <taxon>Bacteria</taxon>
        <taxon>Bacillati</taxon>
        <taxon>Actinomycetota</taxon>
        <taxon>Actinomycetes</taxon>
        <taxon>Kitasatosporales</taxon>
        <taxon>Streptomycetaceae</taxon>
        <taxon>Streptomyces</taxon>
    </lineage>
</organism>
<dbReference type="GO" id="GO:0022857">
    <property type="term" value="F:transmembrane transporter activity"/>
    <property type="evidence" value="ECO:0007669"/>
    <property type="project" value="InterPro"/>
</dbReference>
<dbReference type="GO" id="GO:0005886">
    <property type="term" value="C:plasma membrane"/>
    <property type="evidence" value="ECO:0007669"/>
    <property type="project" value="UniProtKB-SubCell"/>
</dbReference>
<feature type="region of interest" description="Disordered" evidence="6">
    <location>
        <begin position="1"/>
        <end position="20"/>
    </location>
</feature>
<feature type="transmembrane region" description="Helical" evidence="7">
    <location>
        <begin position="319"/>
        <end position="337"/>
    </location>
</feature>
<feature type="transmembrane region" description="Helical" evidence="7">
    <location>
        <begin position="255"/>
        <end position="277"/>
    </location>
</feature>
<evidence type="ECO:0000313" key="9">
    <source>
        <dbReference type="Proteomes" id="UP000288351"/>
    </source>
</evidence>
<dbReference type="CDD" id="cd06173">
    <property type="entry name" value="MFS_MefA_like"/>
    <property type="match status" value="1"/>
</dbReference>
<evidence type="ECO:0000256" key="4">
    <source>
        <dbReference type="ARBA" id="ARBA00022989"/>
    </source>
</evidence>
<feature type="transmembrane region" description="Helical" evidence="7">
    <location>
        <begin position="53"/>
        <end position="73"/>
    </location>
</feature>
<comment type="caution">
    <text evidence="8">The sequence shown here is derived from an EMBL/GenBank/DDBJ whole genome shotgun (WGS) entry which is preliminary data.</text>
</comment>
<reference evidence="8 9" key="1">
    <citation type="journal article" date="2019" name="Microbiol. Resour. Announc.">
        <title>Draft Genome Sequence of the Most Traditional epsilon-Poly-l-Lysine Producer, Streptomyces albulus NBRC14147.</title>
        <authorList>
            <person name="Yamanaka K."/>
            <person name="Hamano Y."/>
        </authorList>
    </citation>
    <scope>NUCLEOTIDE SEQUENCE [LARGE SCALE GENOMIC DNA]</scope>
    <source>
        <strain evidence="8 9">NBRC 14147</strain>
    </source>
</reference>
<keyword evidence="2" id="KW-1003">Cell membrane</keyword>
<feature type="transmembrane region" description="Helical" evidence="7">
    <location>
        <begin position="412"/>
        <end position="431"/>
    </location>
</feature>
<feature type="transmembrane region" description="Helical" evidence="7">
    <location>
        <begin position="79"/>
        <end position="99"/>
    </location>
</feature>
<dbReference type="Pfam" id="PF07690">
    <property type="entry name" value="MFS_1"/>
    <property type="match status" value="1"/>
</dbReference>
<feature type="transmembrane region" description="Helical" evidence="7">
    <location>
        <begin position="106"/>
        <end position="127"/>
    </location>
</feature>
<evidence type="ECO:0000256" key="1">
    <source>
        <dbReference type="ARBA" id="ARBA00004651"/>
    </source>
</evidence>
<keyword evidence="5 7" id="KW-0472">Membrane</keyword>
<dbReference type="SUPFAM" id="SSF103473">
    <property type="entry name" value="MFS general substrate transporter"/>
    <property type="match status" value="1"/>
</dbReference>
<dbReference type="Gene3D" id="1.20.1250.20">
    <property type="entry name" value="MFS general substrate transporter like domains"/>
    <property type="match status" value="1"/>
</dbReference>
<evidence type="ECO:0000256" key="5">
    <source>
        <dbReference type="ARBA" id="ARBA00023136"/>
    </source>
</evidence>
<keyword evidence="4 7" id="KW-1133">Transmembrane helix</keyword>
<dbReference type="InterPro" id="IPR036259">
    <property type="entry name" value="MFS_trans_sf"/>
</dbReference>
<gene>
    <name evidence="8" type="ORF">SALB_01985</name>
</gene>
<evidence type="ECO:0000256" key="7">
    <source>
        <dbReference type="SAM" id="Phobius"/>
    </source>
</evidence>
<accession>A0A401QV73</accession>